<proteinExistence type="predicted"/>
<dbReference type="AlphaFoldDB" id="A0A0F3NI58"/>
<dbReference type="Proteomes" id="UP000033385">
    <property type="component" value="Unassembled WGS sequence"/>
</dbReference>
<accession>A0A0F3NI58</accession>
<organism evidence="1 2">
    <name type="scientific">Anaplasma phagocytophilum str. ApNP</name>
    <dbReference type="NCBI Taxonomy" id="1359153"/>
    <lineage>
        <taxon>Bacteria</taxon>
        <taxon>Pseudomonadati</taxon>
        <taxon>Pseudomonadota</taxon>
        <taxon>Alphaproteobacteria</taxon>
        <taxon>Rickettsiales</taxon>
        <taxon>Anaplasmataceae</taxon>
        <taxon>Anaplasma</taxon>
        <taxon>phagocytophilum group</taxon>
    </lineage>
</organism>
<dbReference type="PATRIC" id="fig|1359153.3.peg.879"/>
<name>A0A0F3NI58_ANAPH</name>
<evidence type="ECO:0000313" key="2">
    <source>
        <dbReference type="Proteomes" id="UP000033385"/>
    </source>
</evidence>
<comment type="caution">
    <text evidence="1">The sequence shown here is derived from an EMBL/GenBank/DDBJ whole genome shotgun (WGS) entry which is preliminary data.</text>
</comment>
<gene>
    <name evidence="1" type="ORF">APHNP_0850</name>
</gene>
<sequence>MPNAKNTSILTENGMRRVVRSLPLNFLDTIWAALSFIEQPYAHI</sequence>
<evidence type="ECO:0000313" key="1">
    <source>
        <dbReference type="EMBL" id="KJV67695.1"/>
    </source>
</evidence>
<reference evidence="1 2" key="1">
    <citation type="submission" date="2015-01" db="EMBL/GenBank/DDBJ databases">
        <title>Genome Sequencing of Rickettsiales.</title>
        <authorList>
            <person name="Daugherty S.C."/>
            <person name="Su Q."/>
            <person name="Abolude K."/>
            <person name="Beier-Sexton M."/>
            <person name="Carlyon J.A."/>
            <person name="Carter R."/>
            <person name="Day N.P."/>
            <person name="Dumler S.J."/>
            <person name="Dyachenko V."/>
            <person name="Godinez A."/>
            <person name="Kurtti T.J."/>
            <person name="Lichay M."/>
            <person name="Mullins K.E."/>
            <person name="Ott S."/>
            <person name="Pappas-Brown V."/>
            <person name="Paris D.H."/>
            <person name="Patel P."/>
            <person name="Richards A.L."/>
            <person name="Sadzewicz L."/>
            <person name="Sears K."/>
            <person name="Seidman D."/>
            <person name="Sengamalay N."/>
            <person name="Stenos J."/>
            <person name="Tallon L.J."/>
            <person name="Vincent G."/>
            <person name="Fraser C.M."/>
            <person name="Munderloh U."/>
            <person name="Dunning-Hotopp J.C."/>
        </authorList>
    </citation>
    <scope>NUCLEOTIDE SEQUENCE [LARGE SCALE GENOMIC DNA]</scope>
    <source>
        <strain evidence="1 2">ApNP</strain>
    </source>
</reference>
<dbReference type="EMBL" id="LANW01000001">
    <property type="protein sequence ID" value="KJV67695.1"/>
    <property type="molecule type" value="Genomic_DNA"/>
</dbReference>
<protein>
    <submittedName>
        <fullName evidence="1">Uncharacterized protein</fullName>
    </submittedName>
</protein>